<reference evidence="2" key="1">
    <citation type="submission" date="2022-10" db="EMBL/GenBank/DDBJ databases">
        <title>Chitinophaga sp. nov., isolated from soil.</title>
        <authorList>
            <person name="Jeon C.O."/>
        </authorList>
    </citation>
    <scope>NUCLEOTIDE SEQUENCE</scope>
    <source>
        <strain evidence="2">R8</strain>
    </source>
</reference>
<name>A0ABY6IX71_9BACT</name>
<evidence type="ECO:0000313" key="3">
    <source>
        <dbReference type="Proteomes" id="UP001162741"/>
    </source>
</evidence>
<sequence length="257" mass="28317">MKRVLTLLCWALLPGMTAIAANDCDSCQKFKNSDINETDYKITGASVYHNKKWGQLEFEIIVQGQAGRSVSKPAGKMNGAPVDGYVFPTTLSSEDIGFSKTEGIVALALTAHADFDDTPLWDEDGDGDYANDKIIWHPHWVVLVEDKRVPGGLSVKEFPAGEKSLTLPKTNPGMPMYMDSPGFHIVTEGKAIRVVVPDYRVRFKTDFKYDAVGAYMQLATGEGGEHMTGGKMPMLGVYKVYSVLSKNLSLPYQVKQR</sequence>
<dbReference type="RefSeq" id="WP_264280326.1">
    <property type="nucleotide sequence ID" value="NZ_CP107006.1"/>
</dbReference>
<feature type="signal peptide" evidence="1">
    <location>
        <begin position="1"/>
        <end position="20"/>
    </location>
</feature>
<proteinExistence type="predicted"/>
<accession>A0ABY6IX71</accession>
<evidence type="ECO:0000313" key="2">
    <source>
        <dbReference type="EMBL" id="UYQ91983.1"/>
    </source>
</evidence>
<feature type="chain" id="PRO_5045229054" evidence="1">
    <location>
        <begin position="21"/>
        <end position="257"/>
    </location>
</feature>
<keyword evidence="1" id="KW-0732">Signal</keyword>
<keyword evidence="3" id="KW-1185">Reference proteome</keyword>
<gene>
    <name evidence="2" type="ORF">MKQ68_18010</name>
</gene>
<protein>
    <submittedName>
        <fullName evidence="2">Uncharacterized protein</fullName>
    </submittedName>
</protein>
<dbReference type="EMBL" id="CP107006">
    <property type="protein sequence ID" value="UYQ91983.1"/>
    <property type="molecule type" value="Genomic_DNA"/>
</dbReference>
<evidence type="ECO:0000256" key="1">
    <source>
        <dbReference type="SAM" id="SignalP"/>
    </source>
</evidence>
<organism evidence="2 3">
    <name type="scientific">Chitinophaga horti</name>
    <dbReference type="NCBI Taxonomy" id="2920382"/>
    <lineage>
        <taxon>Bacteria</taxon>
        <taxon>Pseudomonadati</taxon>
        <taxon>Bacteroidota</taxon>
        <taxon>Chitinophagia</taxon>
        <taxon>Chitinophagales</taxon>
        <taxon>Chitinophagaceae</taxon>
        <taxon>Chitinophaga</taxon>
    </lineage>
</organism>
<dbReference type="Proteomes" id="UP001162741">
    <property type="component" value="Chromosome"/>
</dbReference>